<feature type="transmembrane region" description="Helical" evidence="1">
    <location>
        <begin position="58"/>
        <end position="79"/>
    </location>
</feature>
<dbReference type="EMBL" id="DYVF01000059">
    <property type="protein sequence ID" value="HJG31724.1"/>
    <property type="molecule type" value="Genomic_DNA"/>
</dbReference>
<name>A0A921IQT1_9ACTN</name>
<dbReference type="SUPFAM" id="SSF48695">
    <property type="entry name" value="Multiheme cytochromes"/>
    <property type="match status" value="1"/>
</dbReference>
<sequence length="150" mass="15706">MRDCVSISAVESAARANNRPGPDHMNCGESVIAALWDAFEPDFPRSVVSMGAGMGKGVGGSGCICGALAGGVAFLGLMLETKERTKPVAAELHDAFCAGTGKHTPCCRILTRGMEWTSPERIAQCQAHCALAAAETARILCRELDVQLEA</sequence>
<dbReference type="NCBIfam" id="TIGR01909">
    <property type="entry name" value="C_GCAxxG_C_C"/>
    <property type="match status" value="1"/>
</dbReference>
<accession>A0A921IQT1</accession>
<evidence type="ECO:0000313" key="3">
    <source>
        <dbReference type="Proteomes" id="UP000746751"/>
    </source>
</evidence>
<dbReference type="Pfam" id="PF09719">
    <property type="entry name" value="C_GCAxxG_C_C"/>
    <property type="match status" value="1"/>
</dbReference>
<organism evidence="2 3">
    <name type="scientific">Collinsella ihumii</name>
    <dbReference type="NCBI Taxonomy" id="1720204"/>
    <lineage>
        <taxon>Bacteria</taxon>
        <taxon>Bacillati</taxon>
        <taxon>Actinomycetota</taxon>
        <taxon>Coriobacteriia</taxon>
        <taxon>Coriobacteriales</taxon>
        <taxon>Coriobacteriaceae</taxon>
        <taxon>Collinsella</taxon>
    </lineage>
</organism>
<dbReference type="AlphaFoldDB" id="A0A921IQT1"/>
<proteinExistence type="predicted"/>
<keyword evidence="1" id="KW-0472">Membrane</keyword>
<comment type="caution">
    <text evidence="2">The sequence shown here is derived from an EMBL/GenBank/DDBJ whole genome shotgun (WGS) entry which is preliminary data.</text>
</comment>
<dbReference type="InterPro" id="IPR036280">
    <property type="entry name" value="Multihaem_cyt_sf"/>
</dbReference>
<evidence type="ECO:0000256" key="1">
    <source>
        <dbReference type="SAM" id="Phobius"/>
    </source>
</evidence>
<dbReference type="Proteomes" id="UP000746751">
    <property type="component" value="Unassembled WGS sequence"/>
</dbReference>
<evidence type="ECO:0000313" key="2">
    <source>
        <dbReference type="EMBL" id="HJG31724.1"/>
    </source>
</evidence>
<reference evidence="2" key="2">
    <citation type="submission" date="2021-09" db="EMBL/GenBank/DDBJ databases">
        <authorList>
            <person name="Gilroy R."/>
        </authorList>
    </citation>
    <scope>NUCLEOTIDE SEQUENCE</scope>
    <source>
        <strain evidence="2">ChiGjej2B2-7701</strain>
    </source>
</reference>
<reference evidence="2" key="1">
    <citation type="journal article" date="2021" name="PeerJ">
        <title>Extensive microbial diversity within the chicken gut microbiome revealed by metagenomics and culture.</title>
        <authorList>
            <person name="Gilroy R."/>
            <person name="Ravi A."/>
            <person name="Getino M."/>
            <person name="Pursley I."/>
            <person name="Horton D.L."/>
            <person name="Alikhan N.F."/>
            <person name="Baker D."/>
            <person name="Gharbi K."/>
            <person name="Hall N."/>
            <person name="Watson M."/>
            <person name="Adriaenssens E.M."/>
            <person name="Foster-Nyarko E."/>
            <person name="Jarju S."/>
            <person name="Secka A."/>
            <person name="Antonio M."/>
            <person name="Oren A."/>
            <person name="Chaudhuri R.R."/>
            <person name="La Ragione R."/>
            <person name="Hildebrand F."/>
            <person name="Pallen M.J."/>
        </authorList>
    </citation>
    <scope>NUCLEOTIDE SEQUENCE</scope>
    <source>
        <strain evidence="2">ChiGjej2B2-7701</strain>
    </source>
</reference>
<protein>
    <submittedName>
        <fullName evidence="2">C-GCAxxG-C-C family protein</fullName>
    </submittedName>
</protein>
<keyword evidence="1" id="KW-0812">Transmembrane</keyword>
<gene>
    <name evidence="2" type="ORF">K8U80_10085</name>
</gene>
<dbReference type="InterPro" id="IPR010181">
    <property type="entry name" value="CGCAxxGCC_motif"/>
</dbReference>
<keyword evidence="1" id="KW-1133">Transmembrane helix</keyword>